<sequence length="93" mass="9838">MVPLLKKLFFCVVLNALIGAARLAISSVTEEAHAAQDSVIIPNVGLGGSSRAIVTSTPRNPSKQKQLAGQEYGIIPDGIPERTGEFPDLLILI</sequence>
<reference evidence="4 5" key="1">
    <citation type="submission" date="2019-05" db="EMBL/GenBank/DDBJ databases">
        <title>Emergence of the Ug99 lineage of the wheat stem rust pathogen through somatic hybridization.</title>
        <authorList>
            <person name="Li F."/>
            <person name="Upadhyaya N.M."/>
            <person name="Sperschneider J."/>
            <person name="Matny O."/>
            <person name="Nguyen-Phuc H."/>
            <person name="Mago R."/>
            <person name="Raley C."/>
            <person name="Miller M.E."/>
            <person name="Silverstein K.A.T."/>
            <person name="Henningsen E."/>
            <person name="Hirsch C.D."/>
            <person name="Visser B."/>
            <person name="Pretorius Z.A."/>
            <person name="Steffenson B.J."/>
            <person name="Schwessinger B."/>
            <person name="Dodds P.N."/>
            <person name="Figueroa M."/>
        </authorList>
    </citation>
    <scope>NUCLEOTIDE SEQUENCE [LARGE SCALE GENOMIC DNA]</scope>
    <source>
        <strain evidence="2">21-0</strain>
        <strain evidence="3 5">Ug99</strain>
    </source>
</reference>
<dbReference type="EMBL" id="VSWC01000131">
    <property type="protein sequence ID" value="KAA1080871.1"/>
    <property type="molecule type" value="Genomic_DNA"/>
</dbReference>
<keyword evidence="4" id="KW-1185">Reference proteome</keyword>
<comment type="caution">
    <text evidence="3">The sequence shown here is derived from an EMBL/GenBank/DDBJ whole genome shotgun (WGS) entry which is preliminary data.</text>
</comment>
<name>A0A5B0SIP7_PUCGR</name>
<accession>A0A5B0SIP7</accession>
<dbReference type="EMBL" id="VDEP01000013">
    <property type="protein sequence ID" value="KAA1137023.1"/>
    <property type="molecule type" value="Genomic_DNA"/>
</dbReference>
<organism evidence="3 5">
    <name type="scientific">Puccinia graminis f. sp. tritici</name>
    <dbReference type="NCBI Taxonomy" id="56615"/>
    <lineage>
        <taxon>Eukaryota</taxon>
        <taxon>Fungi</taxon>
        <taxon>Dikarya</taxon>
        <taxon>Basidiomycota</taxon>
        <taxon>Pucciniomycotina</taxon>
        <taxon>Pucciniomycetes</taxon>
        <taxon>Pucciniales</taxon>
        <taxon>Pucciniaceae</taxon>
        <taxon>Puccinia</taxon>
    </lineage>
</organism>
<evidence type="ECO:0000313" key="4">
    <source>
        <dbReference type="Proteomes" id="UP000324748"/>
    </source>
</evidence>
<dbReference type="AlphaFoldDB" id="A0A5B0SIP7"/>
<evidence type="ECO:0000313" key="5">
    <source>
        <dbReference type="Proteomes" id="UP000325313"/>
    </source>
</evidence>
<dbReference type="OrthoDB" id="10397752at2759"/>
<keyword evidence="1" id="KW-0732">Signal</keyword>
<dbReference type="Proteomes" id="UP000325313">
    <property type="component" value="Unassembled WGS sequence"/>
</dbReference>
<evidence type="ECO:0000313" key="2">
    <source>
        <dbReference type="EMBL" id="KAA1080871.1"/>
    </source>
</evidence>
<gene>
    <name evidence="2" type="ORF">PGT21_024329</name>
    <name evidence="3" type="ORF">PGTUg99_008035</name>
</gene>
<protein>
    <submittedName>
        <fullName evidence="3">Uncharacterized protein</fullName>
    </submittedName>
</protein>
<evidence type="ECO:0000256" key="1">
    <source>
        <dbReference type="SAM" id="SignalP"/>
    </source>
</evidence>
<proteinExistence type="predicted"/>
<dbReference type="Proteomes" id="UP000324748">
    <property type="component" value="Unassembled WGS sequence"/>
</dbReference>
<feature type="signal peptide" evidence="1">
    <location>
        <begin position="1"/>
        <end position="23"/>
    </location>
</feature>
<feature type="chain" id="PRO_5036366724" evidence="1">
    <location>
        <begin position="24"/>
        <end position="93"/>
    </location>
</feature>
<evidence type="ECO:0000313" key="3">
    <source>
        <dbReference type="EMBL" id="KAA1137023.1"/>
    </source>
</evidence>